<dbReference type="OrthoDB" id="1490648at2"/>
<dbReference type="EMBL" id="PTJC01000006">
    <property type="protein sequence ID" value="PPK86476.1"/>
    <property type="molecule type" value="Genomic_DNA"/>
</dbReference>
<keyword evidence="2" id="KW-1185">Reference proteome</keyword>
<proteinExistence type="predicted"/>
<evidence type="ECO:0000313" key="1">
    <source>
        <dbReference type="EMBL" id="PPK86476.1"/>
    </source>
</evidence>
<name>A0A2S6I5M6_9BACT</name>
<protein>
    <submittedName>
        <fullName evidence="1">Uncharacterized protein</fullName>
    </submittedName>
</protein>
<dbReference type="RefSeq" id="WP_104420907.1">
    <property type="nucleotide sequence ID" value="NZ_PTJC01000006.1"/>
</dbReference>
<organism evidence="1 2">
    <name type="scientific">Neolewinella xylanilytica</name>
    <dbReference type="NCBI Taxonomy" id="1514080"/>
    <lineage>
        <taxon>Bacteria</taxon>
        <taxon>Pseudomonadati</taxon>
        <taxon>Bacteroidota</taxon>
        <taxon>Saprospiria</taxon>
        <taxon>Saprospirales</taxon>
        <taxon>Lewinellaceae</taxon>
        <taxon>Neolewinella</taxon>
    </lineage>
</organism>
<accession>A0A2S6I5M6</accession>
<comment type="caution">
    <text evidence="1">The sequence shown here is derived from an EMBL/GenBank/DDBJ whole genome shotgun (WGS) entry which is preliminary data.</text>
</comment>
<evidence type="ECO:0000313" key="2">
    <source>
        <dbReference type="Proteomes" id="UP000237662"/>
    </source>
</evidence>
<dbReference type="Proteomes" id="UP000237662">
    <property type="component" value="Unassembled WGS sequence"/>
</dbReference>
<sequence length="509" mass="59634">MKQLSELVGLLGADHALCTCNLANPSALTTLYAYLQHTEHPCADSAAAQLDLEAGDPAFRKVKHRLKLQLFNALTAIKPTERTADRRERAHAYVWKLIAIAKQLRTSLASSVLLPYLKEAFRIAEQFELVDAAYQCAVMLRRQYANRHFDPEKYAHYAAEAMRYQQISRCYQDVVARFNYVAYLRNTHSTAEEIQEAARSAYLEHRHAIEAYDLALISYIVYLLELNIHLAVHDYEAVIEVANKGLRYLDGKATAQPIMYQVFEANLTVAYTQLNDYERGTDFARRLLEKTDPSAFNYLKVYELLLLLALRAGKFQEAYDSFLTIRPDTLTKNLLSYYNETFRIIEAYLYLLVRMGQIRTHPDDRTFQRFRINRFLNSFQFASGEKNSRNVHLLIIEIINHVLHRRHSKTVYSIEAINKYASRHLKGKSFERIRYFLKALAQLATQQFHRAAVERHTTRYIRMMRRKRIEDTNLDYYLEIVPYEMLWALILDELGYKRIRIRQTGEDRK</sequence>
<gene>
    <name evidence="1" type="ORF">CLV84_3405</name>
</gene>
<reference evidence="1 2" key="1">
    <citation type="submission" date="2018-02" db="EMBL/GenBank/DDBJ databases">
        <title>Genomic Encyclopedia of Archaeal and Bacterial Type Strains, Phase II (KMG-II): from individual species to whole genera.</title>
        <authorList>
            <person name="Goeker M."/>
        </authorList>
    </citation>
    <scope>NUCLEOTIDE SEQUENCE [LARGE SCALE GENOMIC DNA]</scope>
    <source>
        <strain evidence="1 2">DSM 29526</strain>
    </source>
</reference>
<dbReference type="AlphaFoldDB" id="A0A2S6I5M6"/>